<protein>
    <submittedName>
        <fullName evidence="1">Uncharacterized protein</fullName>
    </submittedName>
</protein>
<proteinExistence type="predicted"/>
<sequence>MSIISSDYQINETHSRIDLASVASYIAQLLQRAPDELCRSDAVQHCQTGKYAKTVLCDNDTIRLDTLVCGYPLTNGTKGGTNRLDTLVIS</sequence>
<keyword evidence="2" id="KW-1185">Reference proteome</keyword>
<dbReference type="EMBL" id="BLXT01003974">
    <property type="protein sequence ID" value="GFO08691.1"/>
    <property type="molecule type" value="Genomic_DNA"/>
</dbReference>
<gene>
    <name evidence="1" type="ORF">PoB_003519600</name>
</gene>
<reference evidence="1 2" key="1">
    <citation type="journal article" date="2021" name="Elife">
        <title>Chloroplast acquisition without the gene transfer in kleptoplastic sea slugs, Plakobranchus ocellatus.</title>
        <authorList>
            <person name="Maeda T."/>
            <person name="Takahashi S."/>
            <person name="Yoshida T."/>
            <person name="Shimamura S."/>
            <person name="Takaki Y."/>
            <person name="Nagai Y."/>
            <person name="Toyoda A."/>
            <person name="Suzuki Y."/>
            <person name="Arimoto A."/>
            <person name="Ishii H."/>
            <person name="Satoh N."/>
            <person name="Nishiyama T."/>
            <person name="Hasebe M."/>
            <person name="Maruyama T."/>
            <person name="Minagawa J."/>
            <person name="Obokata J."/>
            <person name="Shigenobu S."/>
        </authorList>
    </citation>
    <scope>NUCLEOTIDE SEQUENCE [LARGE SCALE GENOMIC DNA]</scope>
</reference>
<name>A0AAV4AK66_9GAST</name>
<comment type="caution">
    <text evidence="1">The sequence shown here is derived from an EMBL/GenBank/DDBJ whole genome shotgun (WGS) entry which is preliminary data.</text>
</comment>
<organism evidence="1 2">
    <name type="scientific">Plakobranchus ocellatus</name>
    <dbReference type="NCBI Taxonomy" id="259542"/>
    <lineage>
        <taxon>Eukaryota</taxon>
        <taxon>Metazoa</taxon>
        <taxon>Spiralia</taxon>
        <taxon>Lophotrochozoa</taxon>
        <taxon>Mollusca</taxon>
        <taxon>Gastropoda</taxon>
        <taxon>Heterobranchia</taxon>
        <taxon>Euthyneura</taxon>
        <taxon>Panpulmonata</taxon>
        <taxon>Sacoglossa</taxon>
        <taxon>Placobranchoidea</taxon>
        <taxon>Plakobranchidae</taxon>
        <taxon>Plakobranchus</taxon>
    </lineage>
</organism>
<dbReference type="Proteomes" id="UP000735302">
    <property type="component" value="Unassembled WGS sequence"/>
</dbReference>
<accession>A0AAV4AK66</accession>
<evidence type="ECO:0000313" key="2">
    <source>
        <dbReference type="Proteomes" id="UP000735302"/>
    </source>
</evidence>
<evidence type="ECO:0000313" key="1">
    <source>
        <dbReference type="EMBL" id="GFO08691.1"/>
    </source>
</evidence>
<dbReference type="AlphaFoldDB" id="A0AAV4AK66"/>